<organism evidence="2 3">
    <name type="scientific">Maribellus luteus</name>
    <dbReference type="NCBI Taxonomy" id="2305463"/>
    <lineage>
        <taxon>Bacteria</taxon>
        <taxon>Pseudomonadati</taxon>
        <taxon>Bacteroidota</taxon>
        <taxon>Bacteroidia</taxon>
        <taxon>Marinilabiliales</taxon>
        <taxon>Prolixibacteraceae</taxon>
        <taxon>Maribellus</taxon>
    </lineage>
</organism>
<evidence type="ECO:0000313" key="3">
    <source>
        <dbReference type="Proteomes" id="UP000265926"/>
    </source>
</evidence>
<dbReference type="InterPro" id="IPR037523">
    <property type="entry name" value="VOC_core"/>
</dbReference>
<dbReference type="OrthoDB" id="9798430at2"/>
<keyword evidence="3" id="KW-1185">Reference proteome</keyword>
<evidence type="ECO:0000259" key="1">
    <source>
        <dbReference type="PROSITE" id="PS51819"/>
    </source>
</evidence>
<dbReference type="Proteomes" id="UP000265926">
    <property type="component" value="Unassembled WGS sequence"/>
</dbReference>
<protein>
    <submittedName>
        <fullName evidence="2">VOC family protein</fullName>
    </submittedName>
</protein>
<dbReference type="PANTHER" id="PTHR36503">
    <property type="entry name" value="BLR2520 PROTEIN"/>
    <property type="match status" value="1"/>
</dbReference>
<dbReference type="Pfam" id="PF00903">
    <property type="entry name" value="Glyoxalase"/>
    <property type="match status" value="1"/>
</dbReference>
<dbReference type="InterPro" id="IPR029068">
    <property type="entry name" value="Glyas_Bleomycin-R_OHBP_Dase"/>
</dbReference>
<reference evidence="2 3" key="1">
    <citation type="submission" date="2018-08" db="EMBL/GenBank/DDBJ databases">
        <title>Pallidiluteibacterium maritimus gen. nov., sp. nov., isolated from coastal sediment.</title>
        <authorList>
            <person name="Zhou L.Y."/>
        </authorList>
    </citation>
    <scope>NUCLEOTIDE SEQUENCE [LARGE SCALE GENOMIC DNA]</scope>
    <source>
        <strain evidence="2 3">XSD2</strain>
    </source>
</reference>
<dbReference type="Gene3D" id="3.10.180.10">
    <property type="entry name" value="2,3-Dihydroxybiphenyl 1,2-Dioxygenase, domain 1"/>
    <property type="match status" value="1"/>
</dbReference>
<dbReference type="RefSeq" id="WP_119439823.1">
    <property type="nucleotide sequence ID" value="NZ_QWGR01000017.1"/>
</dbReference>
<gene>
    <name evidence="2" type="ORF">D1614_20310</name>
</gene>
<dbReference type="InterPro" id="IPR004360">
    <property type="entry name" value="Glyas_Fos-R_dOase_dom"/>
</dbReference>
<feature type="domain" description="VOC" evidence="1">
    <location>
        <begin position="4"/>
        <end position="127"/>
    </location>
</feature>
<comment type="caution">
    <text evidence="2">The sequence shown here is derived from an EMBL/GenBank/DDBJ whole genome shotgun (WGS) entry which is preliminary data.</text>
</comment>
<dbReference type="PROSITE" id="PS51819">
    <property type="entry name" value="VOC"/>
    <property type="match status" value="1"/>
</dbReference>
<accession>A0A399SU52</accession>
<evidence type="ECO:0000313" key="2">
    <source>
        <dbReference type="EMBL" id="RIJ46072.1"/>
    </source>
</evidence>
<dbReference type="CDD" id="cd07251">
    <property type="entry name" value="VOC_like"/>
    <property type="match status" value="1"/>
</dbReference>
<sequence length="140" mass="15489">MKPRLNIVTLGVKNLPESRLFYKNALGWEPAAGSDENIVFFNHGGIVLALYPLDRLAEDAEVPAERSGFSGVTLAINQDSKEAVKSVFEQAVKNGAKALVAPRETFWGGYDAYFADPDGHSWEIAWAPFWEFDEQGSLKL</sequence>
<dbReference type="PANTHER" id="PTHR36503:SF1">
    <property type="entry name" value="BLR2520 PROTEIN"/>
    <property type="match status" value="1"/>
</dbReference>
<dbReference type="EMBL" id="QWGR01000017">
    <property type="protein sequence ID" value="RIJ46072.1"/>
    <property type="molecule type" value="Genomic_DNA"/>
</dbReference>
<proteinExistence type="predicted"/>
<dbReference type="AlphaFoldDB" id="A0A399SU52"/>
<dbReference type="SUPFAM" id="SSF54593">
    <property type="entry name" value="Glyoxalase/Bleomycin resistance protein/Dihydroxybiphenyl dioxygenase"/>
    <property type="match status" value="1"/>
</dbReference>
<name>A0A399SU52_9BACT</name>